<dbReference type="NCBIfam" id="TIGR00317">
    <property type="entry name" value="cobS"/>
    <property type="match status" value="1"/>
</dbReference>
<evidence type="ECO:0000256" key="13">
    <source>
        <dbReference type="ARBA" id="ARBA00023136"/>
    </source>
</evidence>
<comment type="function">
    <text evidence="14 19">Joins adenosylcobinamide-GDP and alpha-ribazole to generate adenosylcobalamin (Ado-cobalamin). Also synthesizes adenosylcobalamin 5'-phosphate from adenosylcobinamide-GDP and alpha-ribazole 5'-phosphate.</text>
</comment>
<keyword evidence="11 19" id="KW-0460">Magnesium</keyword>
<evidence type="ECO:0000256" key="19">
    <source>
        <dbReference type="HAMAP-Rule" id="MF_00719"/>
    </source>
</evidence>
<evidence type="ECO:0000256" key="4">
    <source>
        <dbReference type="ARBA" id="ARBA00010561"/>
    </source>
</evidence>
<dbReference type="EMBL" id="FLUM01000001">
    <property type="protein sequence ID" value="SBV91274.1"/>
    <property type="molecule type" value="Genomic_DNA"/>
</dbReference>
<dbReference type="GO" id="GO:0005886">
    <property type="term" value="C:plasma membrane"/>
    <property type="evidence" value="ECO:0007669"/>
    <property type="project" value="UniProtKB-SubCell"/>
</dbReference>
<dbReference type="GO" id="GO:0008818">
    <property type="term" value="F:cobalamin 5'-phosphate synthase activity"/>
    <property type="evidence" value="ECO:0007669"/>
    <property type="project" value="UniProtKB-UniRule"/>
</dbReference>
<evidence type="ECO:0000256" key="5">
    <source>
        <dbReference type="ARBA" id="ARBA00013200"/>
    </source>
</evidence>
<evidence type="ECO:0000256" key="14">
    <source>
        <dbReference type="ARBA" id="ARBA00025228"/>
    </source>
</evidence>
<evidence type="ECO:0000256" key="8">
    <source>
        <dbReference type="ARBA" id="ARBA00022573"/>
    </source>
</evidence>
<sequence length="253" mass="27965">MKNIAAALVFFTRLPFWRLKAFNVPAVYYKQVINYWPVVGWLTAAVMAGVLWGAAHILPYSIAVILAILSRLLVTGALHEDGLADFFDGFGGGNTRERTLEIMKDSHIGTYGVISLIFYFSLFYLLLSNLSLETACLIILSADPLCKFIGSLITLFLPYARNEETSKSKVVYNKMSAKTGIISVSFGLLPFILLLKIDFLPAIIFPIFVFAGLIFLMKKKIGGYTGDCCGATFLMCELSFYLGVVVILNCFAV</sequence>
<evidence type="ECO:0000256" key="6">
    <source>
        <dbReference type="ARBA" id="ARBA00015850"/>
    </source>
</evidence>
<evidence type="ECO:0000256" key="18">
    <source>
        <dbReference type="ARBA" id="ARBA00049504"/>
    </source>
</evidence>
<evidence type="ECO:0000256" key="9">
    <source>
        <dbReference type="ARBA" id="ARBA00022679"/>
    </source>
</evidence>
<dbReference type="RefSeq" id="WP_296938171.1">
    <property type="nucleotide sequence ID" value="NZ_LT599032.1"/>
</dbReference>
<keyword evidence="13 19" id="KW-0472">Membrane</keyword>
<keyword evidence="8 19" id="KW-0169">Cobalamin biosynthesis</keyword>
<dbReference type="AlphaFoldDB" id="A0A212IVR8"/>
<dbReference type="Pfam" id="PF02654">
    <property type="entry name" value="CobS"/>
    <property type="match status" value="1"/>
</dbReference>
<name>A0A212IVR8_9BACT</name>
<keyword evidence="9 19" id="KW-0808">Transferase</keyword>
<feature type="transmembrane region" description="Helical" evidence="19">
    <location>
        <begin position="228"/>
        <end position="248"/>
    </location>
</feature>
<keyword evidence="12 19" id="KW-1133">Transmembrane helix</keyword>
<feature type="transmembrane region" description="Helical" evidence="19">
    <location>
        <begin position="171"/>
        <end position="193"/>
    </location>
</feature>
<evidence type="ECO:0000256" key="3">
    <source>
        <dbReference type="ARBA" id="ARBA00004663"/>
    </source>
</evidence>
<dbReference type="InterPro" id="IPR003805">
    <property type="entry name" value="CobS"/>
</dbReference>
<evidence type="ECO:0000256" key="15">
    <source>
        <dbReference type="ARBA" id="ARBA00032605"/>
    </source>
</evidence>
<protein>
    <recommendedName>
        <fullName evidence="6 19">Adenosylcobinamide-GDP ribazoletransferase</fullName>
        <ecNumber evidence="5 19">2.7.8.26</ecNumber>
    </recommendedName>
    <alternativeName>
        <fullName evidence="16 19">Cobalamin synthase</fullName>
    </alternativeName>
    <alternativeName>
        <fullName evidence="15 19">Cobalamin-5'-phosphate synthase</fullName>
    </alternativeName>
</protein>
<comment type="cofactor">
    <cofactor evidence="1 19">
        <name>Mg(2+)</name>
        <dbReference type="ChEBI" id="CHEBI:18420"/>
    </cofactor>
</comment>
<proteinExistence type="inferred from homology"/>
<dbReference type="UniPathway" id="UPA00148">
    <property type="reaction ID" value="UER00238"/>
</dbReference>
<keyword evidence="10 19" id="KW-0812">Transmembrane</keyword>
<evidence type="ECO:0000256" key="1">
    <source>
        <dbReference type="ARBA" id="ARBA00001946"/>
    </source>
</evidence>
<evidence type="ECO:0000256" key="10">
    <source>
        <dbReference type="ARBA" id="ARBA00022692"/>
    </source>
</evidence>
<evidence type="ECO:0000256" key="17">
    <source>
        <dbReference type="ARBA" id="ARBA00048623"/>
    </source>
</evidence>
<dbReference type="GO" id="GO:0009236">
    <property type="term" value="P:cobalamin biosynthetic process"/>
    <property type="evidence" value="ECO:0007669"/>
    <property type="project" value="UniProtKB-UniRule"/>
</dbReference>
<evidence type="ECO:0000256" key="12">
    <source>
        <dbReference type="ARBA" id="ARBA00022989"/>
    </source>
</evidence>
<feature type="transmembrane region" description="Helical" evidence="19">
    <location>
        <begin position="108"/>
        <end position="126"/>
    </location>
</feature>
<dbReference type="PANTHER" id="PTHR34148:SF1">
    <property type="entry name" value="ADENOSYLCOBINAMIDE-GDP RIBAZOLETRANSFERASE"/>
    <property type="match status" value="1"/>
</dbReference>
<keyword evidence="7 19" id="KW-1003">Cell membrane</keyword>
<evidence type="ECO:0000256" key="16">
    <source>
        <dbReference type="ARBA" id="ARBA00032853"/>
    </source>
</evidence>
<comment type="pathway">
    <text evidence="3 19">Cofactor biosynthesis; adenosylcobalamin biosynthesis; adenosylcobalamin from cob(II)yrinate a,c-diamide: step 7/7.</text>
</comment>
<feature type="transmembrane region" description="Helical" evidence="19">
    <location>
        <begin position="45"/>
        <end position="69"/>
    </location>
</feature>
<organism evidence="20">
    <name type="scientific">uncultured Dysgonomonas sp</name>
    <dbReference type="NCBI Taxonomy" id="206096"/>
    <lineage>
        <taxon>Bacteria</taxon>
        <taxon>Pseudomonadati</taxon>
        <taxon>Bacteroidota</taxon>
        <taxon>Bacteroidia</taxon>
        <taxon>Bacteroidales</taxon>
        <taxon>Dysgonomonadaceae</taxon>
        <taxon>Dysgonomonas</taxon>
        <taxon>environmental samples</taxon>
    </lineage>
</organism>
<feature type="transmembrane region" description="Helical" evidence="19">
    <location>
        <begin position="138"/>
        <end position="159"/>
    </location>
</feature>
<evidence type="ECO:0000256" key="7">
    <source>
        <dbReference type="ARBA" id="ARBA00022475"/>
    </source>
</evidence>
<accession>A0A212IVR8</accession>
<comment type="similarity">
    <text evidence="4 19">Belongs to the CobS family.</text>
</comment>
<comment type="catalytic activity">
    <reaction evidence="18 19">
        <text>alpha-ribazole 5'-phosphate + adenosylcob(III)inamide-GDP = adenosylcob(III)alamin 5'-phosphate + GMP + H(+)</text>
        <dbReference type="Rhea" id="RHEA:23560"/>
        <dbReference type="ChEBI" id="CHEBI:15378"/>
        <dbReference type="ChEBI" id="CHEBI:57918"/>
        <dbReference type="ChEBI" id="CHEBI:58115"/>
        <dbReference type="ChEBI" id="CHEBI:60487"/>
        <dbReference type="ChEBI" id="CHEBI:60493"/>
        <dbReference type="EC" id="2.7.8.26"/>
    </reaction>
</comment>
<dbReference type="HAMAP" id="MF_00719">
    <property type="entry name" value="CobS"/>
    <property type="match status" value="1"/>
</dbReference>
<dbReference type="PANTHER" id="PTHR34148">
    <property type="entry name" value="ADENOSYLCOBINAMIDE-GDP RIBAZOLETRANSFERASE"/>
    <property type="match status" value="1"/>
</dbReference>
<gene>
    <name evidence="19 20" type="primary">cobS</name>
    <name evidence="20" type="ORF">KL86DYS1_10299</name>
</gene>
<evidence type="ECO:0000256" key="2">
    <source>
        <dbReference type="ARBA" id="ARBA00004651"/>
    </source>
</evidence>
<comment type="catalytic activity">
    <reaction evidence="17 19">
        <text>alpha-ribazole + adenosylcob(III)inamide-GDP = adenosylcob(III)alamin + GMP + H(+)</text>
        <dbReference type="Rhea" id="RHEA:16049"/>
        <dbReference type="ChEBI" id="CHEBI:10329"/>
        <dbReference type="ChEBI" id="CHEBI:15378"/>
        <dbReference type="ChEBI" id="CHEBI:18408"/>
        <dbReference type="ChEBI" id="CHEBI:58115"/>
        <dbReference type="ChEBI" id="CHEBI:60487"/>
        <dbReference type="EC" id="2.7.8.26"/>
    </reaction>
</comment>
<reference evidence="20" key="1">
    <citation type="submission" date="2016-04" db="EMBL/GenBank/DDBJ databases">
        <authorList>
            <person name="Evans L.H."/>
            <person name="Alamgir A."/>
            <person name="Owens N."/>
            <person name="Weber N.D."/>
            <person name="Virtaneva K."/>
            <person name="Barbian K."/>
            <person name="Babar A."/>
            <person name="Rosenke K."/>
        </authorList>
    </citation>
    <scope>NUCLEOTIDE SEQUENCE</scope>
    <source>
        <strain evidence="20">86-1</strain>
    </source>
</reference>
<evidence type="ECO:0000256" key="11">
    <source>
        <dbReference type="ARBA" id="ARBA00022842"/>
    </source>
</evidence>
<comment type="subcellular location">
    <subcellularLocation>
        <location evidence="2 19">Cell membrane</location>
        <topology evidence="2 19">Multi-pass membrane protein</topology>
    </subcellularLocation>
</comment>
<dbReference type="GO" id="GO:0051073">
    <property type="term" value="F:adenosylcobinamide-GDP ribazoletransferase activity"/>
    <property type="evidence" value="ECO:0007669"/>
    <property type="project" value="UniProtKB-UniRule"/>
</dbReference>
<dbReference type="EC" id="2.7.8.26" evidence="5 19"/>
<evidence type="ECO:0000313" key="20">
    <source>
        <dbReference type="EMBL" id="SBV91274.1"/>
    </source>
</evidence>